<reference evidence="9" key="1">
    <citation type="submission" date="2016-05" db="EMBL/GenBank/DDBJ databases">
        <authorList>
            <person name="Naeem Raeece"/>
        </authorList>
    </citation>
    <scope>NUCLEOTIDE SEQUENCE [LARGE SCALE GENOMIC DNA]</scope>
</reference>
<evidence type="ECO:0000259" key="7">
    <source>
        <dbReference type="Pfam" id="PF17846"/>
    </source>
</evidence>
<dbReference type="GO" id="GO:0003723">
    <property type="term" value="F:RNA binding"/>
    <property type="evidence" value="ECO:0007669"/>
    <property type="project" value="TreeGrafter"/>
</dbReference>
<feature type="compositionally biased region" description="Acidic residues" evidence="5">
    <location>
        <begin position="943"/>
        <end position="961"/>
    </location>
</feature>
<name>A0A1A8VQF6_PLAOA</name>
<dbReference type="InterPro" id="IPR041412">
    <property type="entry name" value="Xrn1_helical"/>
</dbReference>
<protein>
    <submittedName>
        <fullName evidence="8">Exoribonuclease, putative</fullName>
    </submittedName>
</protein>
<dbReference type="CDD" id="cd18673">
    <property type="entry name" value="PIN_XRN1-2-like"/>
    <property type="match status" value="1"/>
</dbReference>
<feature type="domain" description="Xrn1 N-terminal" evidence="6">
    <location>
        <begin position="54"/>
        <end position="324"/>
    </location>
</feature>
<feature type="region of interest" description="Disordered" evidence="5">
    <location>
        <begin position="1304"/>
        <end position="1335"/>
    </location>
</feature>
<dbReference type="PANTHER" id="PTHR12341:SF7">
    <property type="entry name" value="5'-3' EXORIBONUCLEASE 1"/>
    <property type="match status" value="1"/>
</dbReference>
<dbReference type="GO" id="GO:0005634">
    <property type="term" value="C:nucleus"/>
    <property type="evidence" value="ECO:0007669"/>
    <property type="project" value="TreeGrafter"/>
</dbReference>
<gene>
    <name evidence="8" type="ORF">POVCU2_0012680</name>
</gene>
<dbReference type="Gene3D" id="3.40.50.12390">
    <property type="match status" value="2"/>
</dbReference>
<feature type="region of interest" description="Disordered" evidence="5">
    <location>
        <begin position="1356"/>
        <end position="1377"/>
    </location>
</feature>
<evidence type="ECO:0000256" key="5">
    <source>
        <dbReference type="SAM" id="MobiDB-lite"/>
    </source>
</evidence>
<evidence type="ECO:0000256" key="1">
    <source>
        <dbReference type="ARBA" id="ARBA00022722"/>
    </source>
</evidence>
<dbReference type="EMBL" id="FLQU01000192">
    <property type="protein sequence ID" value="SBS81901.1"/>
    <property type="molecule type" value="Genomic_DNA"/>
</dbReference>
<dbReference type="Pfam" id="PF17846">
    <property type="entry name" value="XRN_M"/>
    <property type="match status" value="2"/>
</dbReference>
<feature type="domain" description="Xrn1 helical" evidence="7">
    <location>
        <begin position="415"/>
        <end position="556"/>
    </location>
</feature>
<comment type="similarity">
    <text evidence="4">Belongs to the 5'-3' exonuclease family.</text>
</comment>
<keyword evidence="3" id="KW-0269">Exonuclease</keyword>
<evidence type="ECO:0000259" key="6">
    <source>
        <dbReference type="Pfam" id="PF03159"/>
    </source>
</evidence>
<sequence>MRSFSTYRTKLIPDCIQKHKIIFVSGSNFLTQSNKVTKKKVKFCTGKHSEEKSMGVPTFYRWLVTRYPKVAKAVYETRDSDVYARRVRIEENGDFFKVHDLSSYVNNTDEKHCSDNVNGYYDNLYLDMNGIIHLCSHGDSCKQAKSDEEIFINIFLYVERLFDIIEPKKLLYMAIDGVAPKAKMNQQRSRRFKSILCSEIEKRAYIELREKFLAENRMVPEEIDYWDSNIITPGTQFMHDLSVALKYFIEHKITNDEKWKKIVVIFSDANVCGEGEHKIYNFIKSQRAQKGFDPNTRHIIHGMDADLIMLSLASHEPYFYILREIIQLETKEDDKPPPKIEYVGILKSKEDLHFCRKVQERRKNVYNKYNDPNYANVSIKKKWSINYENWNELQILDLTILREYLSKDFFFDSRFNLERCIDDFIFICFLCGNDFLPHLPSISIASGSIDQLVLLYQKVLPVLDDYLINEGSLNLNAFTKYVSFIAEIERETFVSQYFFKKKREKRELQKDSLKRVKSSDKENDNSAYPDVIIDSVEDISNNVVGHASSNMQVKVQEDSSQHFAQSTTGSGQIQQLASAPGNVSKKQMYETKIQSMQPIRNFKYKEKKGEKSINFLVRPVSNISEQVHNEQEMAQNNQQKDEQMNDCNRNENDVVEEEPKSDIVSQQTGNTGYQLETITHSNKANAVVNNTLSEERKELIDITEFNLLLKEAIKKANECEHPREDVELGSDENPDDIRVKYYRAKFHLDENDYIEDFIKEVVYKYIEGLAWVLAYYFQSCPMWHWFYPYYYAPLSSDLIIKDINISFEKDEPLLPFEQLLSVLPSNSSHCLPKMYRELMTSRDSPIIDFYPTTYKEEENGKKYKYQWVVILPFVDKERIIKHARALEDTLTEQEKKRNRRGMNRIYVNSTHVLSKQITKSIKTYIKQIKKKESETGNIGVAGEMEEGDKDAEEPRDVEEAEAQNGDGTLKEDVSEKKKKKGSIYDHFFKNMNITMKILSNKDINLFGYLNCKHEDSDVDVLKKIFKFSSNFSTACNSAFFLQPEFKKHESCLLPNHVKPKKVLTVLDINNEERKLRFNAPAARKMILNSLSTNHPHIYSFSRDRHNRSLSMNQVLYGHGQHGHGQYGHGQYGHGQYGYGQHGHSQHGYVQHSHGQQNLYANEQKVKSSHNYASYNSRGNRENTHGYNSMNPDSYMKIQKSYSHQHNQNYQNPIYNNNYPPLPHNKQSIPQKLSKYGSAPHTYDSRRDGHYINHGSYGTNTNHAYHGGHVNQKSAHHRDNPNYESPHPALRHSGYNNYVKHKHEKPTGGHMYNAASSYHNGSRSGNHRGMHSGNYGGNHLDEGTYYTRDSFKANASNVPAVNKKTSHYNRSMPYKDKE</sequence>
<feature type="region of interest" description="Disordered" evidence="5">
    <location>
        <begin position="1269"/>
        <end position="1289"/>
    </location>
</feature>
<organism evidence="8 9">
    <name type="scientific">Plasmodium ovale curtisi</name>
    <dbReference type="NCBI Taxonomy" id="864141"/>
    <lineage>
        <taxon>Eukaryota</taxon>
        <taxon>Sar</taxon>
        <taxon>Alveolata</taxon>
        <taxon>Apicomplexa</taxon>
        <taxon>Aconoidasida</taxon>
        <taxon>Haemosporida</taxon>
        <taxon>Plasmodiidae</taxon>
        <taxon>Plasmodium</taxon>
        <taxon>Plasmodium (Plasmodium)</taxon>
    </lineage>
</organism>
<dbReference type="Gene3D" id="1.25.40.1050">
    <property type="match status" value="1"/>
</dbReference>
<dbReference type="Pfam" id="PF03159">
    <property type="entry name" value="XRN_N"/>
    <property type="match status" value="1"/>
</dbReference>
<accession>A0A1A8VQF6</accession>
<evidence type="ECO:0000256" key="2">
    <source>
        <dbReference type="ARBA" id="ARBA00022801"/>
    </source>
</evidence>
<keyword evidence="2" id="KW-0378">Hydrolase</keyword>
<feature type="region of interest" description="Disordered" evidence="5">
    <location>
        <begin position="936"/>
        <end position="975"/>
    </location>
</feature>
<evidence type="ECO:0000256" key="4">
    <source>
        <dbReference type="ARBA" id="ARBA00038299"/>
    </source>
</evidence>
<evidence type="ECO:0000313" key="8">
    <source>
        <dbReference type="EMBL" id="SBS81901.1"/>
    </source>
</evidence>
<dbReference type="PANTHER" id="PTHR12341">
    <property type="entry name" value="5'-&gt;3' EXORIBONUCLEASE"/>
    <property type="match status" value="1"/>
</dbReference>
<evidence type="ECO:0000256" key="3">
    <source>
        <dbReference type="ARBA" id="ARBA00022839"/>
    </source>
</evidence>
<dbReference type="InterPro" id="IPR004859">
    <property type="entry name" value="Xrn1_N"/>
</dbReference>
<feature type="compositionally biased region" description="Polar residues" evidence="5">
    <location>
        <begin position="1313"/>
        <end position="1323"/>
    </location>
</feature>
<dbReference type="GO" id="GO:0004534">
    <property type="term" value="F:5'-3' RNA exonuclease activity"/>
    <property type="evidence" value="ECO:0007669"/>
    <property type="project" value="TreeGrafter"/>
</dbReference>
<keyword evidence="1" id="KW-0540">Nuclease</keyword>
<dbReference type="InterPro" id="IPR027073">
    <property type="entry name" value="5_3_exoribonuclease"/>
</dbReference>
<dbReference type="GO" id="GO:0000956">
    <property type="term" value="P:nuclear-transcribed mRNA catabolic process"/>
    <property type="evidence" value="ECO:0007669"/>
    <property type="project" value="TreeGrafter"/>
</dbReference>
<proteinExistence type="inferred from homology"/>
<feature type="domain" description="Xrn1 helical" evidence="7">
    <location>
        <begin position="618"/>
        <end position="931"/>
    </location>
</feature>
<dbReference type="Proteomes" id="UP000078560">
    <property type="component" value="Unassembled WGS sequence"/>
</dbReference>
<evidence type="ECO:0000313" key="9">
    <source>
        <dbReference type="Proteomes" id="UP000078560"/>
    </source>
</evidence>